<dbReference type="PANTHER" id="PTHR47357:SF7">
    <property type="entry name" value="STRUCTURAL MAINTENANCE OF CHROMOSOMES PROTEIN"/>
    <property type="match status" value="1"/>
</dbReference>
<evidence type="ECO:0000313" key="3">
    <source>
        <dbReference type="EMBL" id="GJS94528.1"/>
    </source>
</evidence>
<dbReference type="Proteomes" id="UP001151760">
    <property type="component" value="Unassembled WGS sequence"/>
</dbReference>
<feature type="region of interest" description="Disordered" evidence="2">
    <location>
        <begin position="189"/>
        <end position="208"/>
    </location>
</feature>
<keyword evidence="4" id="KW-1185">Reference proteome</keyword>
<gene>
    <name evidence="3" type="ORF">Tco_0801496</name>
</gene>
<evidence type="ECO:0000256" key="1">
    <source>
        <dbReference type="SAM" id="Coils"/>
    </source>
</evidence>
<reference evidence="3" key="1">
    <citation type="journal article" date="2022" name="Int. J. Mol. Sci.">
        <title>Draft Genome of Tanacetum Coccineum: Genomic Comparison of Closely Related Tanacetum-Family Plants.</title>
        <authorList>
            <person name="Yamashiro T."/>
            <person name="Shiraishi A."/>
            <person name="Nakayama K."/>
            <person name="Satake H."/>
        </authorList>
    </citation>
    <scope>NUCLEOTIDE SEQUENCE</scope>
</reference>
<comment type="caution">
    <text evidence="3">The sequence shown here is derived from an EMBL/GenBank/DDBJ whole genome shotgun (WGS) entry which is preliminary data.</text>
</comment>
<dbReference type="EMBL" id="BQNB010011738">
    <property type="protein sequence ID" value="GJS94528.1"/>
    <property type="molecule type" value="Genomic_DNA"/>
</dbReference>
<sequence length="237" mass="26521">MFDYASFFVDATGNNSGLPEGLNEIHNPSPDAAVIGSMGNNSGLPEALNSSGAQTPANSISYVIVVTDMDPKPIMENLDAEINGDWETDVDKRNNYSSYFDGQQIEDWSYLVEKDNEIKEMAKEIEKVIQSKAQTVEKLEEAIEDLKGDLQIKGEEVTTLAETDYENVGVNIEVKIRLINQKLRVTEQTLNEKEGDHTGKEDKLHQENNSLRERISALSDSIANYKESQEFVKKEIT</sequence>
<accession>A0ABQ4ZW90</accession>
<dbReference type="PANTHER" id="PTHR47357">
    <property type="entry name" value="COP1-INTERACTIVE PROTEIN 1"/>
    <property type="match status" value="1"/>
</dbReference>
<keyword evidence="1" id="KW-0175">Coiled coil</keyword>
<name>A0ABQ4ZW90_9ASTR</name>
<protein>
    <submittedName>
        <fullName evidence="3">Uncharacterized protein</fullName>
    </submittedName>
</protein>
<feature type="compositionally biased region" description="Basic and acidic residues" evidence="2">
    <location>
        <begin position="190"/>
        <end position="208"/>
    </location>
</feature>
<evidence type="ECO:0000256" key="2">
    <source>
        <dbReference type="SAM" id="MobiDB-lite"/>
    </source>
</evidence>
<reference evidence="3" key="2">
    <citation type="submission" date="2022-01" db="EMBL/GenBank/DDBJ databases">
        <authorList>
            <person name="Yamashiro T."/>
            <person name="Shiraishi A."/>
            <person name="Satake H."/>
            <person name="Nakayama K."/>
        </authorList>
    </citation>
    <scope>NUCLEOTIDE SEQUENCE</scope>
</reference>
<proteinExistence type="predicted"/>
<organism evidence="3 4">
    <name type="scientific">Tanacetum coccineum</name>
    <dbReference type="NCBI Taxonomy" id="301880"/>
    <lineage>
        <taxon>Eukaryota</taxon>
        <taxon>Viridiplantae</taxon>
        <taxon>Streptophyta</taxon>
        <taxon>Embryophyta</taxon>
        <taxon>Tracheophyta</taxon>
        <taxon>Spermatophyta</taxon>
        <taxon>Magnoliopsida</taxon>
        <taxon>eudicotyledons</taxon>
        <taxon>Gunneridae</taxon>
        <taxon>Pentapetalae</taxon>
        <taxon>asterids</taxon>
        <taxon>campanulids</taxon>
        <taxon>Asterales</taxon>
        <taxon>Asteraceae</taxon>
        <taxon>Asteroideae</taxon>
        <taxon>Anthemideae</taxon>
        <taxon>Anthemidinae</taxon>
        <taxon>Tanacetum</taxon>
    </lineage>
</organism>
<evidence type="ECO:0000313" key="4">
    <source>
        <dbReference type="Proteomes" id="UP001151760"/>
    </source>
</evidence>
<feature type="coiled-coil region" evidence="1">
    <location>
        <begin position="111"/>
        <end position="156"/>
    </location>
</feature>